<comment type="caution">
    <text evidence="2">The sequence shown here is derived from an EMBL/GenBank/DDBJ whole genome shotgun (WGS) entry which is preliminary data.</text>
</comment>
<dbReference type="AlphaFoldDB" id="A0AAE0EVL8"/>
<evidence type="ECO:0000313" key="3">
    <source>
        <dbReference type="Proteomes" id="UP001190700"/>
    </source>
</evidence>
<organism evidence="2 3">
    <name type="scientific">Cymbomonas tetramitiformis</name>
    <dbReference type="NCBI Taxonomy" id="36881"/>
    <lineage>
        <taxon>Eukaryota</taxon>
        <taxon>Viridiplantae</taxon>
        <taxon>Chlorophyta</taxon>
        <taxon>Pyramimonadophyceae</taxon>
        <taxon>Pyramimonadales</taxon>
        <taxon>Pyramimonadaceae</taxon>
        <taxon>Cymbomonas</taxon>
    </lineage>
</organism>
<keyword evidence="3" id="KW-1185">Reference proteome</keyword>
<protein>
    <submittedName>
        <fullName evidence="2">Uncharacterized protein</fullName>
    </submittedName>
</protein>
<name>A0AAE0EVL8_9CHLO</name>
<feature type="region of interest" description="Disordered" evidence="1">
    <location>
        <begin position="53"/>
        <end position="73"/>
    </location>
</feature>
<evidence type="ECO:0000313" key="2">
    <source>
        <dbReference type="EMBL" id="KAK3242346.1"/>
    </source>
</evidence>
<dbReference type="EMBL" id="LGRX02033188">
    <property type="protein sequence ID" value="KAK3242346.1"/>
    <property type="molecule type" value="Genomic_DNA"/>
</dbReference>
<evidence type="ECO:0000256" key="1">
    <source>
        <dbReference type="SAM" id="MobiDB-lite"/>
    </source>
</evidence>
<reference evidence="2 3" key="1">
    <citation type="journal article" date="2015" name="Genome Biol. Evol.">
        <title>Comparative Genomics of a Bacterivorous Green Alga Reveals Evolutionary Causalities and Consequences of Phago-Mixotrophic Mode of Nutrition.</title>
        <authorList>
            <person name="Burns J.A."/>
            <person name="Paasch A."/>
            <person name="Narechania A."/>
            <person name="Kim E."/>
        </authorList>
    </citation>
    <scope>NUCLEOTIDE SEQUENCE [LARGE SCALE GENOMIC DNA]</scope>
    <source>
        <strain evidence="2 3">PLY_AMNH</strain>
    </source>
</reference>
<accession>A0AAE0EVL8</accession>
<feature type="region of interest" description="Disordered" evidence="1">
    <location>
        <begin position="123"/>
        <end position="151"/>
    </location>
</feature>
<gene>
    <name evidence="2" type="ORF">CYMTET_47965</name>
</gene>
<sequence length="196" mass="21321">MLLTSRYFLQIIQKTRLLETLKLSQGEWYIRVMEDSLQLVKGRIMLTERNYTQTPDLLSESPPSSSSQQAGARRLLACNEETTSSLTGGSPTTPAVGTLDRIKHHLANLKCLVAGGDLAAPPRALPSGKRAAQSKENNASFQRGPRSMPGPAWPVQSIPVGMGISQDHGKEHDNGAHHPMEGAHRGLLSTWASVYT</sequence>
<proteinExistence type="predicted"/>
<dbReference type="Proteomes" id="UP001190700">
    <property type="component" value="Unassembled WGS sequence"/>
</dbReference>